<feature type="region of interest" description="Disordered" evidence="1">
    <location>
        <begin position="73"/>
        <end position="102"/>
    </location>
</feature>
<accession>A0A812RIJ7</accession>
<name>A0A812RIJ7_9DINO</name>
<organism evidence="2 3">
    <name type="scientific">Symbiodinium natans</name>
    <dbReference type="NCBI Taxonomy" id="878477"/>
    <lineage>
        <taxon>Eukaryota</taxon>
        <taxon>Sar</taxon>
        <taxon>Alveolata</taxon>
        <taxon>Dinophyceae</taxon>
        <taxon>Suessiales</taxon>
        <taxon>Symbiodiniaceae</taxon>
        <taxon>Symbiodinium</taxon>
    </lineage>
</organism>
<sequence length="102" mass="11267">MFLGLAQRSQEQRGSHPRKVHFVPGFFEAFPFRAPARACKPQTCVGVPPSLEPKAGRTSTTCVASRMVNSSRNHEVEDIPLDAPKSTSARCEEGQMLNRHGF</sequence>
<comment type="caution">
    <text evidence="2">The sequence shown here is derived from an EMBL/GenBank/DDBJ whole genome shotgun (WGS) entry which is preliminary data.</text>
</comment>
<dbReference type="EMBL" id="CAJNDS010002339">
    <property type="protein sequence ID" value="CAE7440393.1"/>
    <property type="molecule type" value="Genomic_DNA"/>
</dbReference>
<dbReference type="Proteomes" id="UP000604046">
    <property type="component" value="Unassembled WGS sequence"/>
</dbReference>
<keyword evidence="3" id="KW-1185">Reference proteome</keyword>
<evidence type="ECO:0000313" key="3">
    <source>
        <dbReference type="Proteomes" id="UP000604046"/>
    </source>
</evidence>
<protein>
    <submittedName>
        <fullName evidence="2">Uncharacterized protein</fullName>
    </submittedName>
</protein>
<proteinExistence type="predicted"/>
<evidence type="ECO:0000256" key="1">
    <source>
        <dbReference type="SAM" id="MobiDB-lite"/>
    </source>
</evidence>
<dbReference type="AlphaFoldDB" id="A0A812RIJ7"/>
<evidence type="ECO:0000313" key="2">
    <source>
        <dbReference type="EMBL" id="CAE7440393.1"/>
    </source>
</evidence>
<gene>
    <name evidence="2" type="ORF">SNAT2548_LOCUS23931</name>
</gene>
<reference evidence="2" key="1">
    <citation type="submission" date="2021-02" db="EMBL/GenBank/DDBJ databases">
        <authorList>
            <person name="Dougan E. K."/>
            <person name="Rhodes N."/>
            <person name="Thang M."/>
            <person name="Chan C."/>
        </authorList>
    </citation>
    <scope>NUCLEOTIDE SEQUENCE</scope>
</reference>